<dbReference type="Pfam" id="PF00395">
    <property type="entry name" value="SLH"/>
    <property type="match status" value="1"/>
</dbReference>
<name>A0A511VD48_9BACL</name>
<feature type="signal peptide" evidence="2">
    <location>
        <begin position="1"/>
        <end position="28"/>
    </location>
</feature>
<keyword evidence="2" id="KW-0732">Signal</keyword>
<dbReference type="Proteomes" id="UP000321157">
    <property type="component" value="Unassembled WGS sequence"/>
</dbReference>
<sequence>MLKKRVTQTVASATAALMLLSGSGTAAAAPAFTDVPAGHWAWKNGAISWGVSMHVISGYGDGTFKPNRTVTEAEFLRMLVGLYVQDLEMTGKEWTEPYYKKAHSLGYPLAGLHNTKARHTTISRTQVAELIAAADGVHYSGNNAIQYVLGKKLAFGKVPGETSIEAYRGKDPLTRAEAVQLLKTAKERGLSTLKARPAEPSDPALLPPLSGGNGQSRPAVKDGIIYIEGMPEKITLKLFKEQNWPFTTYYPSDMIAEKASSGEGDSVQFIVNFNGYRNDKAFMNVYFPANHSQNEEDMVSFIQTYGYKAEHEQQIKDTPWAIRAYAYTEQGYSHRLLLGKHAGRYFIVQTVYPVEYGDGMAPRTAKILEEWLWNDSGKPLSSGQ</sequence>
<dbReference type="EMBL" id="BJXX01000230">
    <property type="protein sequence ID" value="GEN36784.1"/>
    <property type="molecule type" value="Genomic_DNA"/>
</dbReference>
<gene>
    <name evidence="4" type="ORF">ADA01nite_42440</name>
</gene>
<dbReference type="PROSITE" id="PS51272">
    <property type="entry name" value="SLH"/>
    <property type="match status" value="1"/>
</dbReference>
<evidence type="ECO:0000256" key="1">
    <source>
        <dbReference type="SAM" id="MobiDB-lite"/>
    </source>
</evidence>
<comment type="caution">
    <text evidence="4">The sequence shown here is derived from an EMBL/GenBank/DDBJ whole genome shotgun (WGS) entry which is preliminary data.</text>
</comment>
<proteinExistence type="predicted"/>
<organism evidence="4 5">
    <name type="scientific">Aneurinibacillus danicus</name>
    <dbReference type="NCBI Taxonomy" id="267746"/>
    <lineage>
        <taxon>Bacteria</taxon>
        <taxon>Bacillati</taxon>
        <taxon>Bacillota</taxon>
        <taxon>Bacilli</taxon>
        <taxon>Bacillales</taxon>
        <taxon>Paenibacillaceae</taxon>
        <taxon>Aneurinibacillus group</taxon>
        <taxon>Aneurinibacillus</taxon>
    </lineage>
</organism>
<evidence type="ECO:0000259" key="3">
    <source>
        <dbReference type="PROSITE" id="PS51272"/>
    </source>
</evidence>
<feature type="domain" description="SLH" evidence="3">
    <location>
        <begin position="28"/>
        <end position="93"/>
    </location>
</feature>
<dbReference type="AlphaFoldDB" id="A0A511VD48"/>
<keyword evidence="5" id="KW-1185">Reference proteome</keyword>
<feature type="chain" id="PRO_5021739367" description="SLH domain-containing protein" evidence="2">
    <location>
        <begin position="29"/>
        <end position="384"/>
    </location>
</feature>
<evidence type="ECO:0000256" key="2">
    <source>
        <dbReference type="SAM" id="SignalP"/>
    </source>
</evidence>
<dbReference type="OrthoDB" id="2678541at2"/>
<evidence type="ECO:0000313" key="5">
    <source>
        <dbReference type="Proteomes" id="UP000321157"/>
    </source>
</evidence>
<dbReference type="RefSeq" id="WP_146812410.1">
    <property type="nucleotide sequence ID" value="NZ_BJXX01000230.1"/>
</dbReference>
<feature type="region of interest" description="Disordered" evidence="1">
    <location>
        <begin position="195"/>
        <end position="214"/>
    </location>
</feature>
<accession>A0A511VD48</accession>
<reference evidence="4 5" key="1">
    <citation type="submission" date="2019-07" db="EMBL/GenBank/DDBJ databases">
        <title>Whole genome shotgun sequence of Aneurinibacillus danicus NBRC 102444.</title>
        <authorList>
            <person name="Hosoyama A."/>
            <person name="Uohara A."/>
            <person name="Ohji S."/>
            <person name="Ichikawa N."/>
        </authorList>
    </citation>
    <scope>NUCLEOTIDE SEQUENCE [LARGE SCALE GENOMIC DNA]</scope>
    <source>
        <strain evidence="4 5">NBRC 102444</strain>
    </source>
</reference>
<evidence type="ECO:0000313" key="4">
    <source>
        <dbReference type="EMBL" id="GEN36784.1"/>
    </source>
</evidence>
<protein>
    <recommendedName>
        <fullName evidence="3">SLH domain-containing protein</fullName>
    </recommendedName>
</protein>
<dbReference type="InterPro" id="IPR001119">
    <property type="entry name" value="SLH_dom"/>
</dbReference>